<dbReference type="InterPro" id="IPR041468">
    <property type="entry name" value="HTH_ParB/Spo0J"/>
</dbReference>
<name>A0ABX7PV40_9BACT</name>
<dbReference type="Proteomes" id="UP000663088">
    <property type="component" value="Chromosome"/>
</dbReference>
<dbReference type="SMART" id="SM00470">
    <property type="entry name" value="ParB"/>
    <property type="match status" value="1"/>
</dbReference>
<protein>
    <submittedName>
        <fullName evidence="4">ParB/RepB/Spo0J family partition protein</fullName>
    </submittedName>
</protein>
<dbReference type="PANTHER" id="PTHR33375">
    <property type="entry name" value="CHROMOSOME-PARTITIONING PROTEIN PARB-RELATED"/>
    <property type="match status" value="1"/>
</dbReference>
<gene>
    <name evidence="4" type="ORF">EM20IM_00375</name>
</gene>
<evidence type="ECO:0000259" key="3">
    <source>
        <dbReference type="SMART" id="SM00470"/>
    </source>
</evidence>
<dbReference type="Gene3D" id="3.90.1530.30">
    <property type="match status" value="1"/>
</dbReference>
<dbReference type="InterPro" id="IPR036086">
    <property type="entry name" value="ParB/Sulfiredoxin_sf"/>
</dbReference>
<evidence type="ECO:0000313" key="4">
    <source>
        <dbReference type="EMBL" id="QSR86865.1"/>
    </source>
</evidence>
<evidence type="ECO:0000256" key="1">
    <source>
        <dbReference type="ARBA" id="ARBA00006295"/>
    </source>
</evidence>
<dbReference type="SUPFAM" id="SSF110849">
    <property type="entry name" value="ParB/Sulfiredoxin"/>
    <property type="match status" value="1"/>
</dbReference>
<reference evidence="4 5" key="1">
    <citation type="submission" date="2020-12" db="EMBL/GenBank/DDBJ databases">
        <authorList>
            <person name="Awala S.I."/>
            <person name="Gwak J.-H."/>
            <person name="Kim S.-J."/>
            <person name="Rhee S.-K."/>
        </authorList>
    </citation>
    <scope>NUCLEOTIDE SEQUENCE [LARGE SCALE GENOMIC DNA]</scope>
    <source>
        <strain evidence="4 5">IT5</strain>
    </source>
</reference>
<keyword evidence="2" id="KW-0159">Chromosome partition</keyword>
<dbReference type="EMBL" id="CP065956">
    <property type="protein sequence ID" value="QSR86865.1"/>
    <property type="molecule type" value="Genomic_DNA"/>
</dbReference>
<dbReference type="InterPro" id="IPR004437">
    <property type="entry name" value="ParB/RepB/Spo0J"/>
</dbReference>
<comment type="similarity">
    <text evidence="1">Belongs to the ParB family.</text>
</comment>
<evidence type="ECO:0000256" key="2">
    <source>
        <dbReference type="ARBA" id="ARBA00022829"/>
    </source>
</evidence>
<dbReference type="InterPro" id="IPR003115">
    <property type="entry name" value="ParB_N"/>
</dbReference>
<evidence type="ECO:0000313" key="5">
    <source>
        <dbReference type="Proteomes" id="UP000663088"/>
    </source>
</evidence>
<proteinExistence type="inferred from homology"/>
<dbReference type="Gene3D" id="1.10.10.2830">
    <property type="match status" value="1"/>
</dbReference>
<accession>A0ABX7PV40</accession>
<keyword evidence="5" id="KW-1185">Reference proteome</keyword>
<dbReference type="Pfam" id="PF02195">
    <property type="entry name" value="ParB_N"/>
    <property type="match status" value="1"/>
</dbReference>
<dbReference type="InterPro" id="IPR050336">
    <property type="entry name" value="Chromosome_partition/occlusion"/>
</dbReference>
<organism evidence="4 5">
    <name type="scientific">Candidatus Methylacidiphilum infernorum</name>
    <dbReference type="NCBI Taxonomy" id="511746"/>
    <lineage>
        <taxon>Bacteria</taxon>
        <taxon>Pseudomonadati</taxon>
        <taxon>Verrucomicrobiota</taxon>
        <taxon>Methylacidiphilae</taxon>
        <taxon>Methylacidiphilales</taxon>
        <taxon>Methylacidiphilaceae</taxon>
        <taxon>Methylacidiphilum (ex Ratnadevi et al. 2023)</taxon>
    </lineage>
</organism>
<dbReference type="Pfam" id="PF17762">
    <property type="entry name" value="HTH_ParB"/>
    <property type="match status" value="1"/>
</dbReference>
<sequence>MDNKRSQKQASSFSLIPIDKIVLSESNPRKEIKEEHIEELATSIKEIGLLHPILVRPTANNSYEIICGERRWRACKKLNREFIECFIHPMDDKLALQVRIIENIQRQNLNPIEEAQGYKKLLDQGMSIIELASVIGKGRDYISRMTMLLSLPEAAKEAIITGKLSRRAGWYIARIPVPKLRAIVASEAIAKSLTVNQVAQIVLENYLLDLRKAYFAISKPDLLPGVPSCIDCPKRTGNAKELFNDIKDPMICTDPECFAQKREAEWHFQCYKAQSENKEILFAEESIKHFVPGTSRIKSDSHFVDMEEVCEWDKKERKWSSLLIEELKPMNGKALLRTYLARSPVGSIHTLIKKEDALLALQRHGIAFATKAIKDWTEKENNRKERKKKEEFLNLSCSSLLQKVCEKVKRGNGRHFYNILLSLALRIVPREVSTVVFQRHQYKLGTQEESQTMIENMDEKDSLAILLDLFFSVDLYLNSYTNIPPLLIQVCQVLEIDTSKVIEEINSVNQSTSLSNILSLKRKRK</sequence>
<dbReference type="RefSeq" id="WP_206847268.1">
    <property type="nucleotide sequence ID" value="NZ_CP065956.1"/>
</dbReference>
<feature type="domain" description="ParB-like N-terminal" evidence="3">
    <location>
        <begin position="14"/>
        <end position="104"/>
    </location>
</feature>
<dbReference type="CDD" id="cd16396">
    <property type="entry name" value="Noc_N"/>
    <property type="match status" value="1"/>
</dbReference>
<dbReference type="NCBIfam" id="TIGR00180">
    <property type="entry name" value="parB_part"/>
    <property type="match status" value="1"/>
</dbReference>
<dbReference type="PANTHER" id="PTHR33375:SF1">
    <property type="entry name" value="CHROMOSOME-PARTITIONING PROTEIN PARB-RELATED"/>
    <property type="match status" value="1"/>
</dbReference>